<dbReference type="InterPro" id="IPR006140">
    <property type="entry name" value="D-isomer_DH_NAD-bd"/>
</dbReference>
<dbReference type="Pfam" id="PF02826">
    <property type="entry name" value="2-Hacid_dh_C"/>
    <property type="match status" value="1"/>
</dbReference>
<reference evidence="3 4" key="1">
    <citation type="journal article" date="2012" name="J. Bacteriol.">
        <title>Genome Sequence of the Antarctic Psychrophile Bacterium Planococcus antarcticus DSM 14505.</title>
        <authorList>
            <person name="Margolles A."/>
            <person name="Gueimonde M."/>
            <person name="Sanchez B."/>
        </authorList>
    </citation>
    <scope>NUCLEOTIDE SEQUENCE [LARGE SCALE GENOMIC DNA]</scope>
    <source>
        <strain evidence="3 4">DSM 14505</strain>
    </source>
</reference>
<comment type="caution">
    <text evidence="3">The sequence shown here is derived from an EMBL/GenBank/DDBJ whole genome shotgun (WGS) entry which is preliminary data.</text>
</comment>
<dbReference type="AlphaFoldDB" id="A0AA87LP74"/>
<feature type="domain" description="D-isomer specific 2-hydroxyacid dehydrogenase NAD-binding" evidence="2">
    <location>
        <begin position="2"/>
        <end position="70"/>
    </location>
</feature>
<dbReference type="SUPFAM" id="SSF51735">
    <property type="entry name" value="NAD(P)-binding Rossmann-fold domains"/>
    <property type="match status" value="1"/>
</dbReference>
<name>A0AA87LP74_9BACL</name>
<evidence type="ECO:0000259" key="2">
    <source>
        <dbReference type="Pfam" id="PF02826"/>
    </source>
</evidence>
<protein>
    <submittedName>
        <fullName evidence="3">2-hydroxyacid dehydrogenase</fullName>
    </submittedName>
</protein>
<evidence type="ECO:0000313" key="4">
    <source>
        <dbReference type="Proteomes" id="UP000004725"/>
    </source>
</evidence>
<dbReference type="Proteomes" id="UP000004725">
    <property type="component" value="Unassembled WGS sequence"/>
</dbReference>
<dbReference type="GO" id="GO:0005829">
    <property type="term" value="C:cytosol"/>
    <property type="evidence" value="ECO:0007669"/>
    <property type="project" value="TreeGrafter"/>
</dbReference>
<evidence type="ECO:0000256" key="1">
    <source>
        <dbReference type="ARBA" id="ARBA00023002"/>
    </source>
</evidence>
<dbReference type="InterPro" id="IPR029753">
    <property type="entry name" value="D-isomer_DH_CS"/>
</dbReference>
<dbReference type="Gene3D" id="3.40.50.720">
    <property type="entry name" value="NAD(P)-binding Rossmann-like Domain"/>
    <property type="match status" value="2"/>
</dbReference>
<dbReference type="GO" id="GO:0030267">
    <property type="term" value="F:glyoxylate reductase (NADPH) activity"/>
    <property type="evidence" value="ECO:0007669"/>
    <property type="project" value="TreeGrafter"/>
</dbReference>
<sequence>MGEKQFKQMKGNAILINCARGAVVDEEALIRALETGEIRGAGLDVFEQELVSPENPLLQMEQVVALAHIGLATEKTRAAMLMKAAENLVAGVTGGVPQNAVKELQGLLGK</sequence>
<dbReference type="GO" id="GO:0016618">
    <property type="term" value="F:hydroxypyruvate reductase [NAD(P)H] activity"/>
    <property type="evidence" value="ECO:0007669"/>
    <property type="project" value="TreeGrafter"/>
</dbReference>
<evidence type="ECO:0000313" key="3">
    <source>
        <dbReference type="EMBL" id="EIM05518.1"/>
    </source>
</evidence>
<proteinExistence type="predicted"/>
<dbReference type="InterPro" id="IPR050223">
    <property type="entry name" value="D-isomer_2-hydroxyacid_DH"/>
</dbReference>
<dbReference type="GO" id="GO:0051287">
    <property type="term" value="F:NAD binding"/>
    <property type="evidence" value="ECO:0007669"/>
    <property type="project" value="InterPro"/>
</dbReference>
<dbReference type="EMBL" id="AJYB01000065">
    <property type="protein sequence ID" value="EIM05518.1"/>
    <property type="molecule type" value="Genomic_DNA"/>
</dbReference>
<dbReference type="PANTHER" id="PTHR10996:SF283">
    <property type="entry name" value="GLYOXYLATE_HYDROXYPYRUVATE REDUCTASE B"/>
    <property type="match status" value="1"/>
</dbReference>
<keyword evidence="1" id="KW-0560">Oxidoreductase</keyword>
<dbReference type="InterPro" id="IPR036291">
    <property type="entry name" value="NAD(P)-bd_dom_sf"/>
</dbReference>
<accession>A0AA87LP74</accession>
<dbReference type="PROSITE" id="PS00671">
    <property type="entry name" value="D_2_HYDROXYACID_DH_3"/>
    <property type="match status" value="1"/>
</dbReference>
<dbReference type="PANTHER" id="PTHR10996">
    <property type="entry name" value="2-HYDROXYACID DEHYDROGENASE-RELATED"/>
    <property type="match status" value="1"/>
</dbReference>
<gene>
    <name evidence="3" type="ORF">A1A1_15623</name>
</gene>
<organism evidence="3 4">
    <name type="scientific">Planococcus antarcticus DSM 14505</name>
    <dbReference type="NCBI Taxonomy" id="1185653"/>
    <lineage>
        <taxon>Bacteria</taxon>
        <taxon>Bacillati</taxon>
        <taxon>Bacillota</taxon>
        <taxon>Bacilli</taxon>
        <taxon>Bacillales</taxon>
        <taxon>Caryophanaceae</taxon>
        <taxon>Planococcus</taxon>
    </lineage>
</organism>